<reference evidence="1 2" key="1">
    <citation type="submission" date="2024-02" db="EMBL/GenBank/DDBJ databases">
        <authorList>
            <person name="Chen Y."/>
            <person name="Shah S."/>
            <person name="Dougan E. K."/>
            <person name="Thang M."/>
            <person name="Chan C."/>
        </authorList>
    </citation>
    <scope>NUCLEOTIDE SEQUENCE [LARGE SCALE GENOMIC DNA]</scope>
</reference>
<organism evidence="1 2">
    <name type="scientific">Durusdinium trenchii</name>
    <dbReference type="NCBI Taxonomy" id="1381693"/>
    <lineage>
        <taxon>Eukaryota</taxon>
        <taxon>Sar</taxon>
        <taxon>Alveolata</taxon>
        <taxon>Dinophyceae</taxon>
        <taxon>Suessiales</taxon>
        <taxon>Symbiodiniaceae</taxon>
        <taxon>Durusdinium</taxon>
    </lineage>
</organism>
<feature type="non-terminal residue" evidence="1">
    <location>
        <position position="1"/>
    </location>
</feature>
<evidence type="ECO:0000313" key="2">
    <source>
        <dbReference type="Proteomes" id="UP001642464"/>
    </source>
</evidence>
<name>A0ABP0HWF0_9DINO</name>
<proteinExistence type="predicted"/>
<comment type="caution">
    <text evidence="1">The sequence shown here is derived from an EMBL/GenBank/DDBJ whole genome shotgun (WGS) entry which is preliminary data.</text>
</comment>
<accession>A0ABP0HWF0</accession>
<evidence type="ECO:0000313" key="1">
    <source>
        <dbReference type="EMBL" id="CAK8994163.1"/>
    </source>
</evidence>
<sequence>ARDVFAALKDAALKVSMKISYVSLGASSSNLALTMTCSPMSFRSTSRAAFQSKSMAMKGKKKMPIMLLNFQPILGAGTSKSVLRSKRVQGESMKLNMLGNPEMTRFLCLAALKETYEEDDAALPDAMKIIAEDLHRALTQGIDLPGGHKLRLACTSVKGDWPFLIAAADLNRHFRRAPKAGHTEGGHGICHWCLAGQKNYPLSDCGANPRWARTEGSAAASAPWDSLQPFTALLPAPHGSPENLYRPDIWHNWHLGHGRYFLSSAFIIVRSLWNEESLHNTICWHDVFVESLLPPQESQASFEQTDKGDLWLHSEFLESALMQPDRAELVLLDRRLALILLVAKSINSCMRKLYGAGAWLRDDEAAGIAADGLCACRGYRALATESLERGEPRFPLHSKFHMLVHTFRNMELDARKLTWQESPMCDNCQMDEGFVGQLARYSRRVSPKSTIHRMLDVYLTSLWRLWRT</sequence>
<gene>
    <name evidence="1" type="ORF">SCF082_LOCUS3821</name>
</gene>
<dbReference type="EMBL" id="CAXAMM010001978">
    <property type="protein sequence ID" value="CAK8994163.1"/>
    <property type="molecule type" value="Genomic_DNA"/>
</dbReference>
<protein>
    <submittedName>
        <fullName evidence="1">Uncharacterized protein</fullName>
    </submittedName>
</protein>
<keyword evidence="2" id="KW-1185">Reference proteome</keyword>
<dbReference type="Proteomes" id="UP001642464">
    <property type="component" value="Unassembled WGS sequence"/>
</dbReference>